<feature type="compositionally biased region" description="Basic residues" evidence="1">
    <location>
        <begin position="496"/>
        <end position="507"/>
    </location>
</feature>
<name>A0A084AYC8_STACB</name>
<dbReference type="EMBL" id="KL648455">
    <property type="protein sequence ID" value="KEY70307.1"/>
    <property type="molecule type" value="Genomic_DNA"/>
</dbReference>
<evidence type="ECO:0000313" key="3">
    <source>
        <dbReference type="Proteomes" id="UP000028045"/>
    </source>
</evidence>
<feature type="region of interest" description="Disordered" evidence="1">
    <location>
        <begin position="496"/>
        <end position="523"/>
    </location>
</feature>
<evidence type="ECO:0000256" key="1">
    <source>
        <dbReference type="SAM" id="MobiDB-lite"/>
    </source>
</evidence>
<organism evidence="2 3">
    <name type="scientific">Stachybotrys chartarum (strain CBS 109288 / IBT 7711)</name>
    <name type="common">Toxic black mold</name>
    <name type="synonym">Stilbospora chartarum</name>
    <dbReference type="NCBI Taxonomy" id="1280523"/>
    <lineage>
        <taxon>Eukaryota</taxon>
        <taxon>Fungi</taxon>
        <taxon>Dikarya</taxon>
        <taxon>Ascomycota</taxon>
        <taxon>Pezizomycotina</taxon>
        <taxon>Sordariomycetes</taxon>
        <taxon>Hypocreomycetidae</taxon>
        <taxon>Hypocreales</taxon>
        <taxon>Stachybotryaceae</taxon>
        <taxon>Stachybotrys</taxon>
    </lineage>
</organism>
<reference evidence="2 3" key="1">
    <citation type="journal article" date="2014" name="BMC Genomics">
        <title>Comparative genome sequencing reveals chemotype-specific gene clusters in the toxigenic black mold Stachybotrys.</title>
        <authorList>
            <person name="Semeiks J."/>
            <person name="Borek D."/>
            <person name="Otwinowski Z."/>
            <person name="Grishin N.V."/>
        </authorList>
    </citation>
    <scope>NUCLEOTIDE SEQUENCE [LARGE SCALE GENOMIC DNA]</scope>
    <source>
        <strain evidence="3">CBS 109288 / IBT 7711</strain>
    </source>
</reference>
<proteinExistence type="predicted"/>
<feature type="region of interest" description="Disordered" evidence="1">
    <location>
        <begin position="1"/>
        <end position="32"/>
    </location>
</feature>
<evidence type="ECO:0000313" key="2">
    <source>
        <dbReference type="EMBL" id="KEY70307.1"/>
    </source>
</evidence>
<dbReference type="Proteomes" id="UP000028045">
    <property type="component" value="Unassembled WGS sequence"/>
</dbReference>
<keyword evidence="3" id="KW-1185">Reference proteome</keyword>
<feature type="region of interest" description="Disordered" evidence="1">
    <location>
        <begin position="256"/>
        <end position="275"/>
    </location>
</feature>
<accession>A0A084AYC8</accession>
<sequence>MSAATEISSRDESNAKIEHGIPKHVGSDNSNNSADITDSRAFCEVLSLVDFPCTGPGGRPMSLIEVRPTVSAVENHLRDRSGGNGTMHIVVEIRPAPNASQLASNETGGDKLGQVIAWQKLSEKPPKRIKLSREAPEHTTMLQGLKEHSNRPTCIFEDPAVASVGRRHHPVGLGTQNVVAKDYIGGSLAASRDSILEAKNVAFQKMLKKLQGNKNMQDSDHGHRPPQDEVKHVTPKIAAAMSPANRPQANGILKDLRSGVKSDPTARYGNLTGGPNSEFETSAGYRARAKPWNPRAREFFSYNADQKFPDTESSSVSTRHSPIASLFNSKENACYQRPEHTVPSIPGLDSEFPIPMVPTTVPTFPPLDPTMSTAGPGPYCVLYPNIEQLQRLGATAFIPPIIHGATVMGGPFTTPGSLPMPPTAYGHPNFAPVPPLASFQDMPNWNIGYSGDVARPYVVPKPRGAKPHPGDQQAYEAWIEWRKANEPGYAQECKQRQQRRAMKRGIVKMKPDTPANPEVTATA</sequence>
<dbReference type="AlphaFoldDB" id="A0A084AYC8"/>
<gene>
    <name evidence="2" type="ORF">S7711_07005</name>
</gene>
<protein>
    <submittedName>
        <fullName evidence="2">Uncharacterized protein</fullName>
    </submittedName>
</protein>
<feature type="compositionally biased region" description="Basic and acidic residues" evidence="1">
    <location>
        <begin position="8"/>
        <end position="21"/>
    </location>
</feature>
<dbReference type="OrthoDB" id="4755921at2759"/>
<dbReference type="HOGENOM" id="CLU_521922_0_0_1"/>